<reference evidence="3" key="1">
    <citation type="submission" date="2021-01" db="EMBL/GenBank/DDBJ databases">
        <title>Caligus Genome Assembly.</title>
        <authorList>
            <person name="Gallardo-Escarate C."/>
        </authorList>
    </citation>
    <scope>NUCLEOTIDE SEQUENCE [LARGE SCALE GENOMIC DNA]</scope>
</reference>
<dbReference type="OrthoDB" id="8063408at2759"/>
<evidence type="ECO:0000313" key="1">
    <source>
        <dbReference type="EMBL" id="QQP54410.1"/>
    </source>
</evidence>
<dbReference type="Proteomes" id="UP000595437">
    <property type="component" value="Chromosome 4"/>
</dbReference>
<name>A0A7T8QTF4_CALRO</name>
<keyword evidence="3" id="KW-1185">Reference proteome</keyword>
<evidence type="ECO:0000313" key="3">
    <source>
        <dbReference type="Proteomes" id="UP000595437"/>
    </source>
</evidence>
<dbReference type="AlphaFoldDB" id="A0A7T8QTF4"/>
<organism evidence="1 3">
    <name type="scientific">Caligus rogercresseyi</name>
    <name type="common">Sea louse</name>
    <dbReference type="NCBI Taxonomy" id="217165"/>
    <lineage>
        <taxon>Eukaryota</taxon>
        <taxon>Metazoa</taxon>
        <taxon>Ecdysozoa</taxon>
        <taxon>Arthropoda</taxon>
        <taxon>Crustacea</taxon>
        <taxon>Multicrustacea</taxon>
        <taxon>Hexanauplia</taxon>
        <taxon>Copepoda</taxon>
        <taxon>Siphonostomatoida</taxon>
        <taxon>Caligidae</taxon>
        <taxon>Caligus</taxon>
    </lineage>
</organism>
<dbReference type="EMBL" id="CP045893">
    <property type="protein sequence ID" value="QQP54418.1"/>
    <property type="molecule type" value="Genomic_DNA"/>
</dbReference>
<reference evidence="1" key="2">
    <citation type="journal article" name="Sci. Data">
        <title>Chromosome-scale genome assembly of the sea louse Caligus rogercresseyi by SMRT sequencing and Hi-C analysis.</title>
        <authorList>
            <person name="Gallardo-Escarate C."/>
            <person name="Valenzuela-Munoz V."/>
            <person name="Nunez-Acuna G."/>
            <person name="Valenzuela-Miranda D."/>
            <person name="Goncalves A.T."/>
            <person name="Escobar-Sepulveda H."/>
            <person name="Liachko I."/>
            <person name="Nelson B."/>
            <person name="Roberts S."/>
            <person name="Warren W."/>
        </authorList>
    </citation>
    <scope>NUCLEOTIDE SEQUENCE</scope>
    <source>
        <tissue evidence="1">Whole tissue</tissue>
    </source>
</reference>
<evidence type="ECO:0000313" key="2">
    <source>
        <dbReference type="EMBL" id="QQP54418.1"/>
    </source>
</evidence>
<dbReference type="EMBL" id="CP045893">
    <property type="protein sequence ID" value="QQP54410.1"/>
    <property type="molecule type" value="Genomic_DNA"/>
</dbReference>
<proteinExistence type="predicted"/>
<gene>
    <name evidence="1" type="ORF">FKW44_007238</name>
    <name evidence="2" type="ORF">FKW44_007247</name>
</gene>
<protein>
    <submittedName>
        <fullName evidence="1">Uncharacterized protein</fullName>
    </submittedName>
</protein>
<accession>A0A7T8QTF4</accession>
<sequence length="83" mass="9837">MVNFLLGQQSGFTKYPCFLCMWDSRDRAQHYTKKDWPMREELVPCKEKNITNNPLVSRDRIIFPPLHIKLGLMKQLIKAVDKD</sequence>
<feature type="non-terminal residue" evidence="1">
    <location>
        <position position="83"/>
    </location>
</feature>